<dbReference type="OrthoDB" id="648861at2759"/>
<dbReference type="SMART" id="SM00322">
    <property type="entry name" value="KH"/>
    <property type="match status" value="3"/>
</dbReference>
<dbReference type="GO" id="GO:0016020">
    <property type="term" value="C:membrane"/>
    <property type="evidence" value="ECO:0007669"/>
    <property type="project" value="UniProtKB-SubCell"/>
</dbReference>
<evidence type="ECO:0000256" key="2">
    <source>
        <dbReference type="ARBA" id="ARBA00022448"/>
    </source>
</evidence>
<feature type="transmembrane region" description="Helical" evidence="8">
    <location>
        <begin position="951"/>
        <end position="969"/>
    </location>
</feature>
<dbReference type="CDD" id="cd22435">
    <property type="entry name" value="KH-I_NOVA_rpt1"/>
    <property type="match status" value="1"/>
</dbReference>
<feature type="region of interest" description="Disordered" evidence="7">
    <location>
        <begin position="607"/>
        <end position="673"/>
    </location>
</feature>
<feature type="compositionally biased region" description="Low complexity" evidence="7">
    <location>
        <begin position="622"/>
        <end position="643"/>
    </location>
</feature>
<reference evidence="10" key="2">
    <citation type="submission" date="2021-04" db="EMBL/GenBank/DDBJ databases">
        <authorList>
            <person name="Podell S."/>
        </authorList>
    </citation>
    <scope>NUCLEOTIDE SEQUENCE</scope>
    <source>
        <strain evidence="10">Hildebrandi</strain>
    </source>
</reference>
<feature type="compositionally biased region" description="Low complexity" evidence="7">
    <location>
        <begin position="64"/>
        <end position="83"/>
    </location>
</feature>
<feature type="transmembrane region" description="Helical" evidence="8">
    <location>
        <begin position="1210"/>
        <end position="1230"/>
    </location>
</feature>
<accession>A0A9K3PYY6</accession>
<reference evidence="10" key="1">
    <citation type="journal article" date="2021" name="Sci. Rep.">
        <title>Diploid genomic architecture of Nitzschia inconspicua, an elite biomass production diatom.</title>
        <authorList>
            <person name="Oliver A."/>
            <person name="Podell S."/>
            <person name="Pinowska A."/>
            <person name="Traller J.C."/>
            <person name="Smith S.R."/>
            <person name="McClure R."/>
            <person name="Beliaev A."/>
            <person name="Bohutskyi P."/>
            <person name="Hill E.A."/>
            <person name="Rabines A."/>
            <person name="Zheng H."/>
            <person name="Allen L.Z."/>
            <person name="Kuo A."/>
            <person name="Grigoriev I.V."/>
            <person name="Allen A.E."/>
            <person name="Hazlebeck D."/>
            <person name="Allen E.E."/>
        </authorList>
    </citation>
    <scope>NUCLEOTIDE SEQUENCE</scope>
    <source>
        <strain evidence="10">Hildebrandi</strain>
    </source>
</reference>
<name>A0A9K3PYY6_9STRA</name>
<feature type="transmembrane region" description="Helical" evidence="8">
    <location>
        <begin position="1052"/>
        <end position="1077"/>
    </location>
</feature>
<feature type="region of interest" description="Disordered" evidence="7">
    <location>
        <begin position="393"/>
        <end position="460"/>
    </location>
</feature>
<gene>
    <name evidence="10" type="ORF">IV203_038031</name>
</gene>
<evidence type="ECO:0000256" key="5">
    <source>
        <dbReference type="ARBA" id="ARBA00023136"/>
    </source>
</evidence>
<dbReference type="EMBL" id="JAGRRH010000009">
    <property type="protein sequence ID" value="KAG7364828.1"/>
    <property type="molecule type" value="Genomic_DNA"/>
</dbReference>
<comment type="caution">
    <text evidence="10">The sequence shown here is derived from an EMBL/GenBank/DDBJ whole genome shotgun (WGS) entry which is preliminary data.</text>
</comment>
<feature type="domain" description="K Homology" evidence="9">
    <location>
        <begin position="527"/>
        <end position="601"/>
    </location>
</feature>
<keyword evidence="4 8" id="KW-1133">Transmembrane helix</keyword>
<dbReference type="PANTHER" id="PTHR11660">
    <property type="entry name" value="SOLUTE CARRIER FAMILY 40 MEMBER"/>
    <property type="match status" value="1"/>
</dbReference>
<feature type="transmembrane region" description="Helical" evidence="8">
    <location>
        <begin position="1119"/>
        <end position="1138"/>
    </location>
</feature>
<keyword evidence="11" id="KW-1185">Reference proteome</keyword>
<keyword evidence="3 8" id="KW-0812">Transmembrane</keyword>
<comment type="subcellular location">
    <subcellularLocation>
        <location evidence="1">Membrane</location>
        <topology evidence="1">Multi-pass membrane protein</topology>
    </subcellularLocation>
</comment>
<dbReference type="PANTHER" id="PTHR11660:SF57">
    <property type="entry name" value="SOLUTE CARRIER FAMILY 40 MEMBER"/>
    <property type="match status" value="1"/>
</dbReference>
<evidence type="ECO:0000259" key="9">
    <source>
        <dbReference type="SMART" id="SM00322"/>
    </source>
</evidence>
<dbReference type="InterPro" id="IPR047275">
    <property type="entry name" value="KH-I_NOVA_rpt1"/>
</dbReference>
<evidence type="ECO:0000313" key="11">
    <source>
        <dbReference type="Proteomes" id="UP000693970"/>
    </source>
</evidence>
<keyword evidence="6" id="KW-0694">RNA-binding</keyword>
<evidence type="ECO:0000256" key="1">
    <source>
        <dbReference type="ARBA" id="ARBA00004141"/>
    </source>
</evidence>
<dbReference type="Pfam" id="PF06963">
    <property type="entry name" value="FPN1"/>
    <property type="match status" value="1"/>
</dbReference>
<organism evidence="10 11">
    <name type="scientific">Nitzschia inconspicua</name>
    <dbReference type="NCBI Taxonomy" id="303405"/>
    <lineage>
        <taxon>Eukaryota</taxon>
        <taxon>Sar</taxon>
        <taxon>Stramenopiles</taxon>
        <taxon>Ochrophyta</taxon>
        <taxon>Bacillariophyta</taxon>
        <taxon>Bacillariophyceae</taxon>
        <taxon>Bacillariophycidae</taxon>
        <taxon>Bacillariales</taxon>
        <taxon>Bacillariaceae</taxon>
        <taxon>Nitzschia</taxon>
    </lineage>
</organism>
<dbReference type="Pfam" id="PF00013">
    <property type="entry name" value="KH_1"/>
    <property type="match status" value="3"/>
</dbReference>
<feature type="transmembrane region" description="Helical" evidence="8">
    <location>
        <begin position="822"/>
        <end position="842"/>
    </location>
</feature>
<feature type="transmembrane region" description="Helical" evidence="8">
    <location>
        <begin position="914"/>
        <end position="931"/>
    </location>
</feature>
<feature type="compositionally biased region" description="Polar residues" evidence="7">
    <location>
        <begin position="421"/>
        <end position="431"/>
    </location>
</feature>
<evidence type="ECO:0000256" key="7">
    <source>
        <dbReference type="SAM" id="MobiDB-lite"/>
    </source>
</evidence>
<feature type="transmembrane region" description="Helical" evidence="8">
    <location>
        <begin position="862"/>
        <end position="884"/>
    </location>
</feature>
<feature type="domain" description="K Homology" evidence="9">
    <location>
        <begin position="154"/>
        <end position="227"/>
    </location>
</feature>
<keyword evidence="5 8" id="KW-0472">Membrane</keyword>
<dbReference type="GO" id="GO:0003723">
    <property type="term" value="F:RNA binding"/>
    <property type="evidence" value="ECO:0007669"/>
    <property type="project" value="UniProtKB-UniRule"/>
</dbReference>
<feature type="compositionally biased region" description="Polar residues" evidence="7">
    <location>
        <begin position="395"/>
        <end position="413"/>
    </location>
</feature>
<keyword evidence="2" id="KW-0813">Transport</keyword>
<dbReference type="InterPro" id="IPR004087">
    <property type="entry name" value="KH_dom"/>
</dbReference>
<sequence length="1252" mass="136667">MSNDGLSGVPGSRPQQSSYGEHQLSYFEQVGTASHPIPGMSETGQIDPQSHPIKSSEGSPPPNSATTSGSTSTPSSSEGLSSSCDGKLHHDPNRRPTSHYHPTTIPRGGEDWLVSGAEEVIHQPYTDSTRNVAASGTEVSFPDVPEGNYNSSAYPSAIKLLVSNNVAGSIIGRSGQTISELQTQSSARIKLSQTGDYYPGTQDRVCLVQGQLENVKLAVRLLLERLHLLQGQQYSQHTSWQQHQVDTVSPPSTGFDFVVRLLVPSTSCGMIIGKAGANIKHMEESSGVSSVRLSPKEMVDPNNPTAAIVSGTGERVVTLTGPTIESCLKCLCIVLDGMSANHDLCRYTNMTTSYSRLMVPSVYTPVQPTRGLLVVPSPTGEWDTSGQYDHFGAKRSTSQPDLTQIGVDQQRGSSRMLPDSPGQSRDMQQYSPVFPDVAPSYSQEMPPMMPSPARGPPANPPPAASPMYLFQAPGTTRLEHPNLPNSSSAPDLLAMQFQDSMRISTPPISAPVDYNHFAPQLPQPTPPGFTAQVLVPDTLIGSILGRGGKTLNELQMHSNTRIRISQRGEYIPGTRNRIVTIRGPTAHSVSLAQYLMSQRMVLPPTATYSPQAAASPPPFLHPPQLQQPPHLLHQQPPQQLPPQTSHVAPSPHHSTVVPLAASQQPTLQEETRNINPVPVLQQSAYESVNNQDDQQGWNCEANDTNSDQKDAILNIQSSSASASFRASPMELCSESPPDFPIDTSTNVRQARRLIFGLHFVSQFTECAWQFTVVLFLAAAAHYQSFIWVSSYYLMTYITLMLLGAPFGSFLDRSNRLRAARCCIITQNGSILLATVTCCWLLTKIEHANPSSASTLNNNVSVGLMVMVHILGSLALVLNQCFAVAMERDWIVVLSQKTLIPEKWLSSTNVSLRQIYLMCKVISPALTGWIVASGQQKDNGTFYHRLCDMHTASLFVGTLCIISLLVELYCTKKIYHLIPELKLSRNPPGQTSSSFRIADKCKEKNYGVHQNPQGEIPAAERDWQDELRELPQNQGNSVKAVHQSFGIYLRQSVVWAGVSFALLNSNALCFGGSMTTYVLWQGMSVKEVGIWRGLSSAVGLAGTFSYRCSTRHTSVVNTGVWSIIYLFVCLTMACGSFWIDDTHKSKYILVVSTAASRLGLWVFDISVTLLYQETVSDGIRALVGGTQESLNSFFSMASGCLGLFLHRPEQFWIIATVGYICIGAAMVLFTFGASRHHRYMFEALDHVVPSSQA</sequence>
<feature type="transmembrane region" description="Helical" evidence="8">
    <location>
        <begin position="1089"/>
        <end position="1107"/>
    </location>
</feature>
<feature type="transmembrane region" description="Helical" evidence="8">
    <location>
        <begin position="791"/>
        <end position="810"/>
    </location>
</feature>
<proteinExistence type="predicted"/>
<dbReference type="InterPro" id="IPR004088">
    <property type="entry name" value="KH_dom_type_1"/>
</dbReference>
<feature type="domain" description="K Homology" evidence="9">
    <location>
        <begin position="255"/>
        <end position="339"/>
    </location>
</feature>
<dbReference type="AlphaFoldDB" id="A0A9K3PYY6"/>
<evidence type="ECO:0000256" key="4">
    <source>
        <dbReference type="ARBA" id="ARBA00022989"/>
    </source>
</evidence>
<dbReference type="GO" id="GO:0005381">
    <property type="term" value="F:iron ion transmembrane transporter activity"/>
    <property type="evidence" value="ECO:0007669"/>
    <property type="project" value="InterPro"/>
</dbReference>
<feature type="compositionally biased region" description="Pro residues" evidence="7">
    <location>
        <begin position="447"/>
        <end position="460"/>
    </location>
</feature>
<evidence type="ECO:0000313" key="10">
    <source>
        <dbReference type="EMBL" id="KAG7364828.1"/>
    </source>
</evidence>
<evidence type="ECO:0000256" key="3">
    <source>
        <dbReference type="ARBA" id="ARBA00022692"/>
    </source>
</evidence>
<dbReference type="InterPro" id="IPR009716">
    <property type="entry name" value="Ferroportin-1"/>
</dbReference>
<feature type="region of interest" description="Disordered" evidence="7">
    <location>
        <begin position="1"/>
        <end position="110"/>
    </location>
</feature>
<evidence type="ECO:0000256" key="6">
    <source>
        <dbReference type="PROSITE-ProRule" id="PRU00117"/>
    </source>
</evidence>
<evidence type="ECO:0000256" key="8">
    <source>
        <dbReference type="SAM" id="Phobius"/>
    </source>
</evidence>
<dbReference type="Proteomes" id="UP000693970">
    <property type="component" value="Unassembled WGS sequence"/>
</dbReference>
<feature type="compositionally biased region" description="Polar residues" evidence="7">
    <location>
        <begin position="42"/>
        <end position="57"/>
    </location>
</feature>
<protein>
    <submittedName>
        <fullName evidence="10">Ferroportin1 FPN1</fullName>
    </submittedName>
</protein>
<dbReference type="PROSITE" id="PS50084">
    <property type="entry name" value="KH_TYPE_1"/>
    <property type="match status" value="3"/>
</dbReference>